<gene>
    <name evidence="2" type="ORF">SEMRO_1159_G247560.1</name>
</gene>
<evidence type="ECO:0000313" key="3">
    <source>
        <dbReference type="Proteomes" id="UP001153069"/>
    </source>
</evidence>
<name>A0A9N8HQ52_9STRA</name>
<dbReference type="OrthoDB" id="40702at2759"/>
<dbReference type="Proteomes" id="UP001153069">
    <property type="component" value="Unassembled WGS sequence"/>
</dbReference>
<proteinExistence type="predicted"/>
<accession>A0A9N8HQ52</accession>
<keyword evidence="1" id="KW-0732">Signal</keyword>
<sequence>MRVLAMNGFLLLILPTIVMAHTRLECPPSRSGETGQKAGPCDAPDDPSLPAYPLIPNALNTITWLESIPHPGSPGRFALSLDGQDEGFESCLLLDHVPHDEYSRPDFLNPSTWTRSSITLFIPDIYCERCHLQLVTVMSDEAHGVRQNTSCVYNGAKEAGTVSDPTVRACPLVYHSCAPVGINGSIPRNDIQECQTSELEEQLDWPFQEEYSTYFYKGNPGIYNQARLQSGGSPIVDCNSISYCPPEDFFRETTAVPDNARYATLAGSCAAMVGMEVEEFVFNQLPDKPMYDMEGMIMDNHPAHCDSEVCLSVADCFTTLCNSSDESLNSTTAMVQCADPIVTTCDHCFPDSPCSSAMTLGISIDEPGVVGTSRDDSKADDGLKAETSGGADKVSLLVGNLFLLFVVLRSIL</sequence>
<dbReference type="EMBL" id="CAICTM010001157">
    <property type="protein sequence ID" value="CAB9521052.1"/>
    <property type="molecule type" value="Genomic_DNA"/>
</dbReference>
<dbReference type="AlphaFoldDB" id="A0A9N8HQ52"/>
<organism evidence="2 3">
    <name type="scientific">Seminavis robusta</name>
    <dbReference type="NCBI Taxonomy" id="568900"/>
    <lineage>
        <taxon>Eukaryota</taxon>
        <taxon>Sar</taxon>
        <taxon>Stramenopiles</taxon>
        <taxon>Ochrophyta</taxon>
        <taxon>Bacillariophyta</taxon>
        <taxon>Bacillariophyceae</taxon>
        <taxon>Bacillariophycidae</taxon>
        <taxon>Naviculales</taxon>
        <taxon>Naviculaceae</taxon>
        <taxon>Seminavis</taxon>
    </lineage>
</organism>
<feature type="chain" id="PRO_5040248568" evidence="1">
    <location>
        <begin position="21"/>
        <end position="412"/>
    </location>
</feature>
<comment type="caution">
    <text evidence="2">The sequence shown here is derived from an EMBL/GenBank/DDBJ whole genome shotgun (WGS) entry which is preliminary data.</text>
</comment>
<protein>
    <submittedName>
        <fullName evidence="2">Uncharacterized protein</fullName>
    </submittedName>
</protein>
<keyword evidence="3" id="KW-1185">Reference proteome</keyword>
<evidence type="ECO:0000256" key="1">
    <source>
        <dbReference type="SAM" id="SignalP"/>
    </source>
</evidence>
<feature type="signal peptide" evidence="1">
    <location>
        <begin position="1"/>
        <end position="20"/>
    </location>
</feature>
<evidence type="ECO:0000313" key="2">
    <source>
        <dbReference type="EMBL" id="CAB9521052.1"/>
    </source>
</evidence>
<reference evidence="2" key="1">
    <citation type="submission" date="2020-06" db="EMBL/GenBank/DDBJ databases">
        <authorList>
            <consortium name="Plant Systems Biology data submission"/>
        </authorList>
    </citation>
    <scope>NUCLEOTIDE SEQUENCE</scope>
    <source>
        <strain evidence="2">D6</strain>
    </source>
</reference>